<dbReference type="GO" id="GO:0033705">
    <property type="term" value="F:GDP-4-dehydro-6-deoxy-D-mannose reductase activity"/>
    <property type="evidence" value="ECO:0007669"/>
    <property type="project" value="UniProtKB-EC"/>
</dbReference>
<sequence length="314" mass="33852">MPATPRILVIGARGFVGRHLVALLEKEHGPDAVIATGRDGEADQRRLDIRDTDMTRVALEEIRPTHVVNLAGLAAPAEARRLESAAWELHVHAPLALGRLLGETCPEAWLLHVGSGLAYGRQALHGAPVRETEPLEPMDPYGATKAAGDIAVGALASEGIRVVRLRPFNHTGPGQSEDFAIPAFAAQIARIEAGQSAPVLSVGNLEAARDFLHVSDVVHAYAALIRASDKLVSGDIYNVASGTPQVMRTLLERLLTLSTARIEIRTDPARQRASDLPTIAGAATRLEERTGWRPRIGCDEMLSDVLRDCRSRTR</sequence>
<protein>
    <submittedName>
        <fullName evidence="4">GDP-6-deoxy-D-mannose reductase</fullName>
        <ecNumber evidence="4">1.1.1.281</ecNumber>
    </submittedName>
</protein>
<dbReference type="InterPro" id="IPR036291">
    <property type="entry name" value="NAD(P)-bd_dom_sf"/>
</dbReference>
<keyword evidence="5" id="KW-1185">Reference proteome</keyword>
<keyword evidence="4" id="KW-0560">Oxidoreductase</keyword>
<dbReference type="OrthoDB" id="9801785at2"/>
<organism evidence="4 5">
    <name type="scientific">Palleronia abyssalis</name>
    <dbReference type="NCBI Taxonomy" id="1501240"/>
    <lineage>
        <taxon>Bacteria</taxon>
        <taxon>Pseudomonadati</taxon>
        <taxon>Pseudomonadota</taxon>
        <taxon>Alphaproteobacteria</taxon>
        <taxon>Rhodobacterales</taxon>
        <taxon>Roseobacteraceae</taxon>
        <taxon>Palleronia</taxon>
    </lineage>
</organism>
<dbReference type="InterPro" id="IPR001509">
    <property type="entry name" value="Epimerase_deHydtase"/>
</dbReference>
<dbReference type="EMBL" id="ONZF01000009">
    <property type="protein sequence ID" value="SPJ25499.1"/>
    <property type="molecule type" value="Genomic_DNA"/>
</dbReference>
<evidence type="ECO:0000256" key="2">
    <source>
        <dbReference type="ARBA" id="ARBA00007637"/>
    </source>
</evidence>
<name>A0A2R8BZF0_9RHOB</name>
<dbReference type="PANTHER" id="PTHR43000">
    <property type="entry name" value="DTDP-D-GLUCOSE 4,6-DEHYDRATASE-RELATED"/>
    <property type="match status" value="1"/>
</dbReference>
<evidence type="ECO:0000256" key="1">
    <source>
        <dbReference type="ARBA" id="ARBA00005125"/>
    </source>
</evidence>
<evidence type="ECO:0000259" key="3">
    <source>
        <dbReference type="Pfam" id="PF01370"/>
    </source>
</evidence>
<dbReference type="RefSeq" id="WP_108895300.1">
    <property type="nucleotide sequence ID" value="NZ_ONZF01000009.1"/>
</dbReference>
<reference evidence="4 5" key="1">
    <citation type="submission" date="2018-03" db="EMBL/GenBank/DDBJ databases">
        <authorList>
            <person name="Keele B.F."/>
        </authorList>
    </citation>
    <scope>NUCLEOTIDE SEQUENCE [LARGE SCALE GENOMIC DNA]</scope>
    <source>
        <strain evidence="4 5">CECT 8504</strain>
    </source>
</reference>
<comment type="similarity">
    <text evidence="2">Belongs to the NAD(P)-dependent epimerase/dehydratase family.</text>
</comment>
<feature type="domain" description="NAD-dependent epimerase/dehydratase" evidence="3">
    <location>
        <begin position="7"/>
        <end position="240"/>
    </location>
</feature>
<dbReference type="Proteomes" id="UP000244912">
    <property type="component" value="Unassembled WGS sequence"/>
</dbReference>
<comment type="pathway">
    <text evidence="1">Bacterial outer membrane biogenesis; LPS O-antigen biosynthesis.</text>
</comment>
<evidence type="ECO:0000313" key="5">
    <source>
        <dbReference type="Proteomes" id="UP000244912"/>
    </source>
</evidence>
<dbReference type="Gene3D" id="3.90.25.10">
    <property type="entry name" value="UDP-galactose 4-epimerase, domain 1"/>
    <property type="match status" value="1"/>
</dbReference>
<dbReference type="AlphaFoldDB" id="A0A2R8BZF0"/>
<proteinExistence type="inferred from homology"/>
<dbReference type="SUPFAM" id="SSF51735">
    <property type="entry name" value="NAD(P)-binding Rossmann-fold domains"/>
    <property type="match status" value="1"/>
</dbReference>
<accession>A0A2R8BZF0</accession>
<dbReference type="Gene3D" id="3.40.50.720">
    <property type="entry name" value="NAD(P)-binding Rossmann-like Domain"/>
    <property type="match status" value="1"/>
</dbReference>
<gene>
    <name evidence="4" type="primary">rmd</name>
    <name evidence="4" type="ORF">PAA8504_03350</name>
</gene>
<dbReference type="EC" id="1.1.1.281" evidence="4"/>
<dbReference type="Pfam" id="PF01370">
    <property type="entry name" value="Epimerase"/>
    <property type="match status" value="1"/>
</dbReference>
<evidence type="ECO:0000313" key="4">
    <source>
        <dbReference type="EMBL" id="SPJ25499.1"/>
    </source>
</evidence>